<dbReference type="PROSITE" id="PS51294">
    <property type="entry name" value="HTH_MYB"/>
    <property type="match status" value="1"/>
</dbReference>
<dbReference type="PANTHER" id="PTHR31499">
    <property type="entry name" value="MYB FAMILY TRANSCRIPTION FACTOR PHL11"/>
    <property type="match status" value="1"/>
</dbReference>
<dbReference type="SUPFAM" id="SSF46689">
    <property type="entry name" value="Homeodomain-like"/>
    <property type="match status" value="1"/>
</dbReference>
<reference evidence="5" key="1">
    <citation type="submission" date="2021-01" db="EMBL/GenBank/DDBJ databases">
        <title>Adiantum capillus-veneris genome.</title>
        <authorList>
            <person name="Fang Y."/>
            <person name="Liao Q."/>
        </authorList>
    </citation>
    <scope>NUCLEOTIDE SEQUENCE</scope>
    <source>
        <strain evidence="5">H3</strain>
        <tissue evidence="5">Leaf</tissue>
    </source>
</reference>
<keyword evidence="1" id="KW-0805">Transcription regulation</keyword>
<dbReference type="PANTHER" id="PTHR31499:SF79">
    <property type="entry name" value="HTH MYB-TYPE DOMAIN-CONTAINING PROTEIN"/>
    <property type="match status" value="1"/>
</dbReference>
<dbReference type="EMBL" id="JABFUD020000003">
    <property type="protein sequence ID" value="KAI5081720.1"/>
    <property type="molecule type" value="Genomic_DNA"/>
</dbReference>
<keyword evidence="2" id="KW-0804">Transcription</keyword>
<proteinExistence type="predicted"/>
<keyword evidence="3" id="KW-0539">Nucleus</keyword>
<comment type="caution">
    <text evidence="5">The sequence shown here is derived from an EMBL/GenBank/DDBJ whole genome shotgun (WGS) entry which is preliminary data.</text>
</comment>
<dbReference type="InterPro" id="IPR006447">
    <property type="entry name" value="Myb_dom_plants"/>
</dbReference>
<keyword evidence="6" id="KW-1185">Reference proteome</keyword>
<dbReference type="FunFam" id="1.10.10.60:FF:000002">
    <property type="entry name" value="Myb family transcription factor"/>
    <property type="match status" value="1"/>
</dbReference>
<sequence length="218" mass="24736">MMASSKQRLRWTSDLHDRFVEAVTQLGGADRATPKGILKVMGVQGLTIYHVKSHLQKFRLAKYMHGSNEEANKADKRKGLELGMQFDHTTSGVHLTETLRVHMEVQRRLQDQLEVQRQLQLRIEAQGKYLQKIIEEQEMASTGTSNDDVVTSQKRIVKDVLEPDSIYEDEAHCTGSVYSSPETSYNTYGENASLLSNSIEPYGFKEYAHPHAFSYTGI</sequence>
<accession>A0A9D4V8A9</accession>
<evidence type="ECO:0000256" key="2">
    <source>
        <dbReference type="ARBA" id="ARBA00023163"/>
    </source>
</evidence>
<evidence type="ECO:0000259" key="4">
    <source>
        <dbReference type="PROSITE" id="PS51294"/>
    </source>
</evidence>
<gene>
    <name evidence="5" type="ORF">GOP47_0001463</name>
</gene>
<evidence type="ECO:0000313" key="5">
    <source>
        <dbReference type="EMBL" id="KAI5081720.1"/>
    </source>
</evidence>
<dbReference type="NCBIfam" id="TIGR01557">
    <property type="entry name" value="myb_SHAQKYF"/>
    <property type="match status" value="1"/>
</dbReference>
<evidence type="ECO:0000313" key="6">
    <source>
        <dbReference type="Proteomes" id="UP000886520"/>
    </source>
</evidence>
<dbReference type="AlphaFoldDB" id="A0A9D4V8A9"/>
<dbReference type="Proteomes" id="UP000886520">
    <property type="component" value="Chromosome 2"/>
</dbReference>
<dbReference type="InterPro" id="IPR009057">
    <property type="entry name" value="Homeodomain-like_sf"/>
</dbReference>
<evidence type="ECO:0000256" key="1">
    <source>
        <dbReference type="ARBA" id="ARBA00023015"/>
    </source>
</evidence>
<dbReference type="Pfam" id="PF14379">
    <property type="entry name" value="Myb_CC_LHEQLE"/>
    <property type="match status" value="1"/>
</dbReference>
<dbReference type="OrthoDB" id="551907at2759"/>
<dbReference type="GO" id="GO:0003700">
    <property type="term" value="F:DNA-binding transcription factor activity"/>
    <property type="evidence" value="ECO:0007669"/>
    <property type="project" value="InterPro"/>
</dbReference>
<name>A0A9D4V8A9_ADICA</name>
<organism evidence="5 6">
    <name type="scientific">Adiantum capillus-veneris</name>
    <name type="common">Maidenhair fern</name>
    <dbReference type="NCBI Taxonomy" id="13818"/>
    <lineage>
        <taxon>Eukaryota</taxon>
        <taxon>Viridiplantae</taxon>
        <taxon>Streptophyta</taxon>
        <taxon>Embryophyta</taxon>
        <taxon>Tracheophyta</taxon>
        <taxon>Polypodiopsida</taxon>
        <taxon>Polypodiidae</taxon>
        <taxon>Polypodiales</taxon>
        <taxon>Pteridineae</taxon>
        <taxon>Pteridaceae</taxon>
        <taxon>Vittarioideae</taxon>
        <taxon>Adiantum</taxon>
    </lineage>
</organism>
<dbReference type="InterPro" id="IPR001005">
    <property type="entry name" value="SANT/Myb"/>
</dbReference>
<dbReference type="Gene3D" id="1.10.10.60">
    <property type="entry name" value="Homeodomain-like"/>
    <property type="match status" value="1"/>
</dbReference>
<dbReference type="Pfam" id="PF00249">
    <property type="entry name" value="Myb_DNA-binding"/>
    <property type="match status" value="1"/>
</dbReference>
<dbReference type="GO" id="GO:0003677">
    <property type="term" value="F:DNA binding"/>
    <property type="evidence" value="ECO:0007669"/>
    <property type="project" value="InterPro"/>
</dbReference>
<dbReference type="InterPro" id="IPR017930">
    <property type="entry name" value="Myb_dom"/>
</dbReference>
<dbReference type="InterPro" id="IPR025756">
    <property type="entry name" value="Myb_CC_LHEQLE"/>
</dbReference>
<dbReference type="InterPro" id="IPR046955">
    <property type="entry name" value="PHR1-like"/>
</dbReference>
<protein>
    <recommendedName>
        <fullName evidence="4">HTH myb-type domain-containing protein</fullName>
    </recommendedName>
</protein>
<feature type="domain" description="HTH myb-type" evidence="4">
    <location>
        <begin position="3"/>
        <end position="63"/>
    </location>
</feature>
<evidence type="ECO:0000256" key="3">
    <source>
        <dbReference type="ARBA" id="ARBA00023242"/>
    </source>
</evidence>